<dbReference type="InterPro" id="IPR020846">
    <property type="entry name" value="MFS_dom"/>
</dbReference>
<feature type="domain" description="Major facilitator superfamily (MFS) profile" evidence="8">
    <location>
        <begin position="15"/>
        <end position="400"/>
    </location>
</feature>
<dbReference type="Pfam" id="PF07690">
    <property type="entry name" value="MFS_1"/>
    <property type="match status" value="1"/>
</dbReference>
<dbReference type="RefSeq" id="WP_028527681.1">
    <property type="nucleotide sequence ID" value="NZ_CABLBR010000004.1"/>
</dbReference>
<proteinExistence type="predicted"/>
<dbReference type="InterPro" id="IPR036259">
    <property type="entry name" value="MFS_trans_sf"/>
</dbReference>
<comment type="subcellular location">
    <subcellularLocation>
        <location evidence="1">Cell membrane</location>
        <topology evidence="1">Multi-pass membrane protein</topology>
    </subcellularLocation>
</comment>
<evidence type="ECO:0000256" key="4">
    <source>
        <dbReference type="ARBA" id="ARBA00022692"/>
    </source>
</evidence>
<feature type="transmembrane region" description="Helical" evidence="7">
    <location>
        <begin position="343"/>
        <end position="370"/>
    </location>
</feature>
<keyword evidence="2" id="KW-0813">Transport</keyword>
<dbReference type="SUPFAM" id="SSF103473">
    <property type="entry name" value="MFS general substrate transporter"/>
    <property type="match status" value="1"/>
</dbReference>
<dbReference type="InterPro" id="IPR050189">
    <property type="entry name" value="MFS_Efflux_Transporters"/>
</dbReference>
<feature type="transmembrane region" description="Helical" evidence="7">
    <location>
        <begin position="225"/>
        <end position="249"/>
    </location>
</feature>
<evidence type="ECO:0000313" key="10">
    <source>
        <dbReference type="Proteomes" id="UP001060164"/>
    </source>
</evidence>
<dbReference type="Gene3D" id="1.20.1250.20">
    <property type="entry name" value="MFS general substrate transporter like domains"/>
    <property type="match status" value="2"/>
</dbReference>
<feature type="transmembrane region" description="Helical" evidence="7">
    <location>
        <begin position="255"/>
        <end position="276"/>
    </location>
</feature>
<reference evidence="9" key="1">
    <citation type="journal article" date="2022" name="Cell">
        <title>Design, construction, and in vivo augmentation of a complex gut microbiome.</title>
        <authorList>
            <person name="Cheng A.G."/>
            <person name="Ho P.Y."/>
            <person name="Aranda-Diaz A."/>
            <person name="Jain S."/>
            <person name="Yu F.B."/>
            <person name="Meng X."/>
            <person name="Wang M."/>
            <person name="Iakiviak M."/>
            <person name="Nagashima K."/>
            <person name="Zhao A."/>
            <person name="Murugkar P."/>
            <person name="Patil A."/>
            <person name="Atabakhsh K."/>
            <person name="Weakley A."/>
            <person name="Yan J."/>
            <person name="Brumbaugh A.R."/>
            <person name="Higginbottom S."/>
            <person name="Dimas A."/>
            <person name="Shiver A.L."/>
            <person name="Deutschbauer A."/>
            <person name="Neff N."/>
            <person name="Sonnenburg J.L."/>
            <person name="Huang K.C."/>
            <person name="Fischbach M.A."/>
        </authorList>
    </citation>
    <scope>NUCLEOTIDE SEQUENCE</scope>
    <source>
        <strain evidence="9">DSM 19829</strain>
    </source>
</reference>
<keyword evidence="5 7" id="KW-1133">Transmembrane helix</keyword>
<protein>
    <submittedName>
        <fullName evidence="9">MFS transporter</fullName>
    </submittedName>
</protein>
<evidence type="ECO:0000256" key="5">
    <source>
        <dbReference type="ARBA" id="ARBA00022989"/>
    </source>
</evidence>
<evidence type="ECO:0000313" key="9">
    <source>
        <dbReference type="EMBL" id="UWP61198.1"/>
    </source>
</evidence>
<feature type="transmembrane region" description="Helical" evidence="7">
    <location>
        <begin position="12"/>
        <end position="35"/>
    </location>
</feature>
<evidence type="ECO:0000256" key="3">
    <source>
        <dbReference type="ARBA" id="ARBA00022475"/>
    </source>
</evidence>
<dbReference type="Proteomes" id="UP001060164">
    <property type="component" value="Chromosome"/>
</dbReference>
<feature type="transmembrane region" description="Helical" evidence="7">
    <location>
        <begin position="312"/>
        <end position="331"/>
    </location>
</feature>
<keyword evidence="6 7" id="KW-0472">Membrane</keyword>
<evidence type="ECO:0000256" key="7">
    <source>
        <dbReference type="SAM" id="Phobius"/>
    </source>
</evidence>
<evidence type="ECO:0000256" key="2">
    <source>
        <dbReference type="ARBA" id="ARBA00022448"/>
    </source>
</evidence>
<feature type="transmembrane region" description="Helical" evidence="7">
    <location>
        <begin position="113"/>
        <end position="135"/>
    </location>
</feature>
<dbReference type="CDD" id="cd06174">
    <property type="entry name" value="MFS"/>
    <property type="match status" value="1"/>
</dbReference>
<evidence type="ECO:0000256" key="1">
    <source>
        <dbReference type="ARBA" id="ARBA00004651"/>
    </source>
</evidence>
<feature type="transmembrane region" description="Helical" evidence="7">
    <location>
        <begin position="173"/>
        <end position="192"/>
    </location>
</feature>
<dbReference type="EMBL" id="CP102290">
    <property type="protein sequence ID" value="UWP61198.1"/>
    <property type="molecule type" value="Genomic_DNA"/>
</dbReference>
<keyword evidence="4 7" id="KW-0812">Transmembrane</keyword>
<gene>
    <name evidence="9" type="ORF">NQ502_09305</name>
</gene>
<dbReference type="InterPro" id="IPR011701">
    <property type="entry name" value="MFS"/>
</dbReference>
<organism evidence="9 10">
    <name type="scientific">Ruminococcus gauvreauii</name>
    <dbReference type="NCBI Taxonomy" id="438033"/>
    <lineage>
        <taxon>Bacteria</taxon>
        <taxon>Bacillati</taxon>
        <taxon>Bacillota</taxon>
        <taxon>Clostridia</taxon>
        <taxon>Eubacteriales</taxon>
        <taxon>Oscillospiraceae</taxon>
        <taxon>Ruminococcus</taxon>
    </lineage>
</organism>
<evidence type="ECO:0000256" key="6">
    <source>
        <dbReference type="ARBA" id="ARBA00023136"/>
    </source>
</evidence>
<feature type="transmembrane region" description="Helical" evidence="7">
    <location>
        <begin position="55"/>
        <end position="73"/>
    </location>
</feature>
<accession>A0ABY5VM35</accession>
<name>A0ABY5VM35_9FIRM</name>
<sequence length="400" mass="42812">MTNDTVSTKRKLNPYVYILIMVLFFMCYGNCQYKISPVLTYLMEGMGIGTDKGGLLTSSVNLLGIFITIPLGVVMNKLGPRKMGLFGITLVLGGSVLGTFFTTNFYMMLMSQLIVGAGGAGISIACPYVIACLFVPEMRGKANGAYIMAGTLSQLLMYNLVPRIASPDNVSPAWWFTNIWCVIMLIVWVLTITDDVAPPARTDGKDSPSLGQTLKALVDPRILRIFIGGMFMMASAVAVLTMTPAYLIQTKGMDAAAAGSLVSVCALVGAVCSLLGGWLSDALHTRKWLFVICFAWMAVSRVLIAVLPAGMALNICIWLQGVPSITMGLFYTAGSDVIEKENYAMCCSALNTGTKIGSFFGATIFGIIAATTLGYSGAYMTFAVVSIIPMICMLTLKGLK</sequence>
<keyword evidence="3" id="KW-1003">Cell membrane</keyword>
<evidence type="ECO:0000259" key="8">
    <source>
        <dbReference type="PROSITE" id="PS50850"/>
    </source>
</evidence>
<dbReference type="PANTHER" id="PTHR43124">
    <property type="entry name" value="PURINE EFFLUX PUMP PBUE"/>
    <property type="match status" value="1"/>
</dbReference>
<keyword evidence="10" id="KW-1185">Reference proteome</keyword>
<feature type="transmembrane region" description="Helical" evidence="7">
    <location>
        <begin position="85"/>
        <end position="107"/>
    </location>
</feature>
<feature type="transmembrane region" description="Helical" evidence="7">
    <location>
        <begin position="142"/>
        <end position="161"/>
    </location>
</feature>
<dbReference type="PANTHER" id="PTHR43124:SF3">
    <property type="entry name" value="CHLORAMPHENICOL EFFLUX PUMP RV0191"/>
    <property type="match status" value="1"/>
</dbReference>
<feature type="transmembrane region" description="Helical" evidence="7">
    <location>
        <begin position="376"/>
        <end position="396"/>
    </location>
</feature>
<dbReference type="PROSITE" id="PS50850">
    <property type="entry name" value="MFS"/>
    <property type="match status" value="1"/>
</dbReference>
<feature type="transmembrane region" description="Helical" evidence="7">
    <location>
        <begin position="288"/>
        <end position="306"/>
    </location>
</feature>